<dbReference type="EC" id="1.1.99.2" evidence="7"/>
<comment type="cofactor">
    <cofactor evidence="1">
        <name>FAD</name>
        <dbReference type="ChEBI" id="CHEBI:57692"/>
    </cofactor>
</comment>
<evidence type="ECO:0000313" key="11">
    <source>
        <dbReference type="Proteomes" id="UP000812966"/>
    </source>
</evidence>
<accession>A0A8K0JS12</accession>
<dbReference type="SUPFAM" id="SSF51905">
    <property type="entry name" value="FAD/NAD(P)-binding domain"/>
    <property type="match status" value="1"/>
</dbReference>
<comment type="similarity">
    <text evidence="6">Belongs to the L2HGDH family.</text>
</comment>
<dbReference type="AlphaFoldDB" id="A0A8K0JS12"/>
<dbReference type="Gene3D" id="3.50.50.60">
    <property type="entry name" value="FAD/NAD(P)-binding domain"/>
    <property type="match status" value="1"/>
</dbReference>
<keyword evidence="11" id="KW-1185">Reference proteome</keyword>
<evidence type="ECO:0000256" key="2">
    <source>
        <dbReference type="ARBA" id="ARBA00022630"/>
    </source>
</evidence>
<dbReference type="EMBL" id="JABELV010000002">
    <property type="protein sequence ID" value="KAG7580012.1"/>
    <property type="molecule type" value="Genomic_DNA"/>
</dbReference>
<dbReference type="Gene3D" id="3.30.9.10">
    <property type="entry name" value="D-Amino Acid Oxidase, subunit A, domain 2"/>
    <property type="match status" value="1"/>
</dbReference>
<organism evidence="10 11">
    <name type="scientific">Filobasidium floriforme</name>
    <dbReference type="NCBI Taxonomy" id="5210"/>
    <lineage>
        <taxon>Eukaryota</taxon>
        <taxon>Fungi</taxon>
        <taxon>Dikarya</taxon>
        <taxon>Basidiomycota</taxon>
        <taxon>Agaricomycotina</taxon>
        <taxon>Tremellomycetes</taxon>
        <taxon>Filobasidiales</taxon>
        <taxon>Filobasidiaceae</taxon>
        <taxon>Filobasidium</taxon>
    </lineage>
</organism>
<evidence type="ECO:0000313" key="10">
    <source>
        <dbReference type="EMBL" id="KAG7580012.1"/>
    </source>
</evidence>
<evidence type="ECO:0000256" key="6">
    <source>
        <dbReference type="ARBA" id="ARBA00037941"/>
    </source>
</evidence>
<keyword evidence="3" id="KW-0274">FAD</keyword>
<evidence type="ECO:0000256" key="7">
    <source>
        <dbReference type="ARBA" id="ARBA00038878"/>
    </source>
</evidence>
<evidence type="ECO:0000256" key="5">
    <source>
        <dbReference type="ARBA" id="ARBA00036066"/>
    </source>
</evidence>
<gene>
    <name evidence="10" type="ORF">FFLO_00220</name>
</gene>
<evidence type="ECO:0000256" key="8">
    <source>
        <dbReference type="ARBA" id="ARBA00041137"/>
    </source>
</evidence>
<evidence type="ECO:0000256" key="4">
    <source>
        <dbReference type="ARBA" id="ARBA00023002"/>
    </source>
</evidence>
<dbReference type="Pfam" id="PF01266">
    <property type="entry name" value="DAO"/>
    <property type="match status" value="1"/>
</dbReference>
<dbReference type="OrthoDB" id="498204at2759"/>
<evidence type="ECO:0000256" key="1">
    <source>
        <dbReference type="ARBA" id="ARBA00001974"/>
    </source>
</evidence>
<dbReference type="InterPro" id="IPR006076">
    <property type="entry name" value="FAD-dep_OxRdtase"/>
</dbReference>
<dbReference type="GO" id="GO:0047545">
    <property type="term" value="F:(S)-2-hydroxyglutarate dehydrogenase activity"/>
    <property type="evidence" value="ECO:0007669"/>
    <property type="project" value="UniProtKB-EC"/>
</dbReference>
<keyword evidence="2" id="KW-0285">Flavoprotein</keyword>
<evidence type="ECO:0000256" key="3">
    <source>
        <dbReference type="ARBA" id="ARBA00022827"/>
    </source>
</evidence>
<dbReference type="PANTHER" id="PTHR43104">
    <property type="entry name" value="L-2-HYDROXYGLUTARATE DEHYDROGENASE, MITOCHONDRIAL"/>
    <property type="match status" value="1"/>
</dbReference>
<evidence type="ECO:0000259" key="9">
    <source>
        <dbReference type="Pfam" id="PF01266"/>
    </source>
</evidence>
<reference evidence="10" key="1">
    <citation type="submission" date="2020-04" db="EMBL/GenBank/DDBJ databases">
        <title>Analysis of mating type loci in Filobasidium floriforme.</title>
        <authorList>
            <person name="Nowrousian M."/>
        </authorList>
    </citation>
    <scope>NUCLEOTIDE SEQUENCE</scope>
    <source>
        <strain evidence="10">CBS 6242</strain>
    </source>
</reference>
<comment type="catalytic activity">
    <reaction evidence="5">
        <text>(S)-2-hydroxyglutarate + A = 2-oxoglutarate + AH2</text>
        <dbReference type="Rhea" id="RHEA:21252"/>
        <dbReference type="ChEBI" id="CHEBI:13193"/>
        <dbReference type="ChEBI" id="CHEBI:16782"/>
        <dbReference type="ChEBI" id="CHEBI:16810"/>
        <dbReference type="ChEBI" id="CHEBI:17499"/>
        <dbReference type="EC" id="1.1.99.2"/>
    </reaction>
</comment>
<name>A0A8K0JS12_9TREE</name>
<keyword evidence="4" id="KW-0560">Oxidoreductase</keyword>
<comment type="caution">
    <text evidence="10">The sequence shown here is derived from an EMBL/GenBank/DDBJ whole genome shotgun (WGS) entry which is preliminary data.</text>
</comment>
<proteinExistence type="inferred from homology"/>
<feature type="domain" description="FAD dependent oxidoreductase" evidence="9">
    <location>
        <begin position="22"/>
        <end position="417"/>
    </location>
</feature>
<protein>
    <recommendedName>
        <fullName evidence="8">L-2-hydroxyglutarate dehydrogenase, mitochondrial</fullName>
        <ecNumber evidence="7">1.1.99.2</ecNumber>
    </recommendedName>
</protein>
<dbReference type="PANTHER" id="PTHR43104:SF4">
    <property type="entry name" value="L-2-HYDROXYGLUTARATE DEHYDROGENASE, MITOCHONDRIAL"/>
    <property type="match status" value="1"/>
</dbReference>
<dbReference type="InterPro" id="IPR036188">
    <property type="entry name" value="FAD/NAD-bd_sf"/>
</dbReference>
<sequence>MQAIKQLQRYAFRAPDQRVDNLVVGAGVIGLAVGARLREMRPDETTVVVERHGKIGQETSSRNSEVIHAGIYYPLDSLKMRYCVRGRELMYERCERLSIPHRKTQKMIVATTKSQIMYLDRLHSDLQEPILNDPSYSPSGEGVPTYFILPNECKDMEPDLGSNVLCAMLSTESGIVDSHAVMDSLQAEIQEERGEGSGSVALGTKVVRIDPDKEGWVVQTITGASSQPDAILTRNLVLSAGLSCVNLLNPLLPRHEQLTAHYTKGSYLSYKGPGVGSVSRLLYPCPEPGLEGLGTHLTLDLAGNVKFGPDVEPIARIDPVDKPGMDEDQDQDWWERHLRPSEGRKDEMARAIQDYLPGINPDNLQPDYAGIRPNLSPPGSGFTDFHINFDPDSRPGLMALCGFNSPGLTSSLAVAQDVEASLPRN</sequence>
<dbReference type="Proteomes" id="UP000812966">
    <property type="component" value="Unassembled WGS sequence"/>
</dbReference>